<proteinExistence type="predicted"/>
<evidence type="ECO:0000259" key="1">
    <source>
        <dbReference type="Pfam" id="PF13788"/>
    </source>
</evidence>
<gene>
    <name evidence="2" type="ORF">ACE5IX_08275</name>
</gene>
<protein>
    <submittedName>
        <fullName evidence="2">DUF4180 domain-containing protein</fullName>
    </submittedName>
</protein>
<keyword evidence="3" id="KW-1185">Reference proteome</keyword>
<sequence>MKFEIVQTEKGELARCELEGKIESASDFLDLLFSSPADTIVLHKEDLPEDFYDLKTKFAGEILQKIVNYGRRMVVLGDFENSDSKSWKDFVYESNQQGKFVFTSSIEEGISLLK</sequence>
<dbReference type="Proteomes" id="UP001580391">
    <property type="component" value="Unassembled WGS sequence"/>
</dbReference>
<dbReference type="InterPro" id="IPR025438">
    <property type="entry name" value="DUF4180"/>
</dbReference>
<evidence type="ECO:0000313" key="3">
    <source>
        <dbReference type="Proteomes" id="UP001580391"/>
    </source>
</evidence>
<comment type="caution">
    <text evidence="2">The sequence shown here is derived from an EMBL/GenBank/DDBJ whole genome shotgun (WGS) entry which is preliminary data.</text>
</comment>
<feature type="domain" description="DUF4180" evidence="1">
    <location>
        <begin position="22"/>
        <end position="110"/>
    </location>
</feature>
<accession>A0ABV5BMH1</accession>
<evidence type="ECO:0000313" key="2">
    <source>
        <dbReference type="EMBL" id="MFB5736499.1"/>
    </source>
</evidence>
<dbReference type="RefSeq" id="WP_375516969.1">
    <property type="nucleotide sequence ID" value="NZ_JBHILI010000004.1"/>
</dbReference>
<dbReference type="EMBL" id="JBHILJ010000003">
    <property type="protein sequence ID" value="MFB5736499.1"/>
    <property type="molecule type" value="Genomic_DNA"/>
</dbReference>
<reference evidence="2 3" key="1">
    <citation type="submission" date="2024-09" db="EMBL/GenBank/DDBJ databases">
        <title>Taxonomic and Genotyping Characterization of Leptospira Strains isolated from Multiple Sources in Colombia highlights the importance of intermediate species.</title>
        <authorList>
            <person name="Torres Higuera L."/>
            <person name="Rojas Tapias D."/>
            <person name="Jimenez Velasquez S."/>
            <person name="Renjifo Ibanez C."/>
        </authorList>
    </citation>
    <scope>NUCLEOTIDE SEQUENCE [LARGE SCALE GENOMIC DNA]</scope>
    <source>
        <strain evidence="2 3">Lep080</strain>
    </source>
</reference>
<dbReference type="Pfam" id="PF13788">
    <property type="entry name" value="DUF4180"/>
    <property type="match status" value="1"/>
</dbReference>
<name>A0ABV5BMH1_9LEPT</name>
<organism evidence="2 3">
    <name type="scientific">Leptospira wolffii</name>
    <dbReference type="NCBI Taxonomy" id="409998"/>
    <lineage>
        <taxon>Bacteria</taxon>
        <taxon>Pseudomonadati</taxon>
        <taxon>Spirochaetota</taxon>
        <taxon>Spirochaetia</taxon>
        <taxon>Leptospirales</taxon>
        <taxon>Leptospiraceae</taxon>
        <taxon>Leptospira</taxon>
    </lineage>
</organism>